<evidence type="ECO:0000313" key="8">
    <source>
        <dbReference type="Proteomes" id="UP001378188"/>
    </source>
</evidence>
<dbReference type="GO" id="GO:0005524">
    <property type="term" value="F:ATP binding"/>
    <property type="evidence" value="ECO:0007669"/>
    <property type="project" value="UniProtKB-KW"/>
</dbReference>
<dbReference type="GO" id="GO:0015658">
    <property type="term" value="F:branched-chain amino acid transmembrane transporter activity"/>
    <property type="evidence" value="ECO:0007669"/>
    <property type="project" value="TreeGrafter"/>
</dbReference>
<dbReference type="CDD" id="cd03224">
    <property type="entry name" value="ABC_TM1139_LivF_branched"/>
    <property type="match status" value="1"/>
</dbReference>
<dbReference type="EMBL" id="JAZHOF010000010">
    <property type="protein sequence ID" value="MEJ8574233.1"/>
    <property type="molecule type" value="Genomic_DNA"/>
</dbReference>
<sequence length="236" mass="25476">MALLSITNLQVRYGRILGTDDVSFDLAEGETLALIGSNGAGKSSTLKAILGMVSYPTGEIRLQDKNLKGLRPSAISRLGVGLSPEGRRVFPYLSVLENLRIGAYARTGSEFEERLEQIYAYFPRLKERSGQRAGLLSGGEQQMLAIGRALMPRPSLFLLDEPSLGLAPIVVEKIGEIIAEVQKSENLSVVLAEQNANWAMSIAPRAVILELGRVAAVGASANLRQDPRVRTAYLGV</sequence>
<evidence type="ECO:0000256" key="2">
    <source>
        <dbReference type="ARBA" id="ARBA00022448"/>
    </source>
</evidence>
<proteinExistence type="inferred from homology"/>
<evidence type="ECO:0000256" key="3">
    <source>
        <dbReference type="ARBA" id="ARBA00022741"/>
    </source>
</evidence>
<evidence type="ECO:0000256" key="5">
    <source>
        <dbReference type="ARBA" id="ARBA00022970"/>
    </source>
</evidence>
<name>A0AAW9S235_9HYPH</name>
<dbReference type="GO" id="GO:0016887">
    <property type="term" value="F:ATP hydrolysis activity"/>
    <property type="evidence" value="ECO:0007669"/>
    <property type="project" value="InterPro"/>
</dbReference>
<accession>A0AAW9S235</accession>
<keyword evidence="8" id="KW-1185">Reference proteome</keyword>
<dbReference type="InterPro" id="IPR003439">
    <property type="entry name" value="ABC_transporter-like_ATP-bd"/>
</dbReference>
<dbReference type="PANTHER" id="PTHR43820">
    <property type="entry name" value="HIGH-AFFINITY BRANCHED-CHAIN AMINO ACID TRANSPORT ATP-BINDING PROTEIN LIVF"/>
    <property type="match status" value="1"/>
</dbReference>
<dbReference type="AlphaFoldDB" id="A0AAW9S235"/>
<keyword evidence="3" id="KW-0547">Nucleotide-binding</keyword>
<keyword evidence="5" id="KW-0029">Amino-acid transport</keyword>
<evidence type="ECO:0000259" key="6">
    <source>
        <dbReference type="PROSITE" id="PS50893"/>
    </source>
</evidence>
<dbReference type="InterPro" id="IPR052156">
    <property type="entry name" value="BCAA_Transport_ATP-bd_LivF"/>
</dbReference>
<dbReference type="SUPFAM" id="SSF52540">
    <property type="entry name" value="P-loop containing nucleoside triphosphate hydrolases"/>
    <property type="match status" value="1"/>
</dbReference>
<dbReference type="InterPro" id="IPR027417">
    <property type="entry name" value="P-loop_NTPase"/>
</dbReference>
<dbReference type="InterPro" id="IPR017871">
    <property type="entry name" value="ABC_transporter-like_CS"/>
</dbReference>
<dbReference type="GO" id="GO:0015807">
    <property type="term" value="P:L-amino acid transport"/>
    <property type="evidence" value="ECO:0007669"/>
    <property type="project" value="TreeGrafter"/>
</dbReference>
<dbReference type="PANTHER" id="PTHR43820:SF4">
    <property type="entry name" value="HIGH-AFFINITY BRANCHED-CHAIN AMINO ACID TRANSPORT ATP-BINDING PROTEIN LIVF"/>
    <property type="match status" value="1"/>
</dbReference>
<gene>
    <name evidence="7" type="ORF">V3328_22305</name>
</gene>
<dbReference type="SMART" id="SM00382">
    <property type="entry name" value="AAA"/>
    <property type="match status" value="1"/>
</dbReference>
<protein>
    <submittedName>
        <fullName evidence="7">ABC transporter ATP-binding protein</fullName>
    </submittedName>
</protein>
<dbReference type="InterPro" id="IPR003593">
    <property type="entry name" value="AAA+_ATPase"/>
</dbReference>
<dbReference type="Pfam" id="PF00005">
    <property type="entry name" value="ABC_tran"/>
    <property type="match status" value="1"/>
</dbReference>
<dbReference type="PROSITE" id="PS00211">
    <property type="entry name" value="ABC_TRANSPORTER_1"/>
    <property type="match status" value="1"/>
</dbReference>
<dbReference type="RefSeq" id="WP_340331932.1">
    <property type="nucleotide sequence ID" value="NZ_JAZHOF010000010.1"/>
</dbReference>
<keyword evidence="2" id="KW-0813">Transport</keyword>
<dbReference type="Proteomes" id="UP001378188">
    <property type="component" value="Unassembled WGS sequence"/>
</dbReference>
<evidence type="ECO:0000313" key="7">
    <source>
        <dbReference type="EMBL" id="MEJ8574233.1"/>
    </source>
</evidence>
<feature type="domain" description="ABC transporter" evidence="6">
    <location>
        <begin position="4"/>
        <end position="236"/>
    </location>
</feature>
<comment type="similarity">
    <text evidence="1">Belongs to the ABC transporter superfamily.</text>
</comment>
<keyword evidence="4 7" id="KW-0067">ATP-binding</keyword>
<organism evidence="7 8">
    <name type="scientific">Microbaculum marinum</name>
    <dbReference type="NCBI Taxonomy" id="1764581"/>
    <lineage>
        <taxon>Bacteria</taxon>
        <taxon>Pseudomonadati</taxon>
        <taxon>Pseudomonadota</taxon>
        <taxon>Alphaproteobacteria</taxon>
        <taxon>Hyphomicrobiales</taxon>
        <taxon>Tepidamorphaceae</taxon>
        <taxon>Microbaculum</taxon>
    </lineage>
</organism>
<comment type="caution">
    <text evidence="7">The sequence shown here is derived from an EMBL/GenBank/DDBJ whole genome shotgun (WGS) entry which is preliminary data.</text>
</comment>
<dbReference type="Gene3D" id="3.40.50.300">
    <property type="entry name" value="P-loop containing nucleotide triphosphate hydrolases"/>
    <property type="match status" value="1"/>
</dbReference>
<dbReference type="PROSITE" id="PS50893">
    <property type="entry name" value="ABC_TRANSPORTER_2"/>
    <property type="match status" value="1"/>
</dbReference>
<reference evidence="7 8" key="1">
    <citation type="submission" date="2024-02" db="EMBL/GenBank/DDBJ databases">
        <title>Genome analysis and characterization of Microbaculum marinisediminis sp. nov., isolated from marine sediment.</title>
        <authorList>
            <person name="Du Z.-J."/>
            <person name="Ye Y.-Q."/>
            <person name="Zhang Z.-R."/>
            <person name="Yuan S.-M."/>
            <person name="Zhang X.-Y."/>
        </authorList>
    </citation>
    <scope>NUCLEOTIDE SEQUENCE [LARGE SCALE GENOMIC DNA]</scope>
    <source>
        <strain evidence="7 8">SDUM1044001</strain>
    </source>
</reference>
<evidence type="ECO:0000256" key="4">
    <source>
        <dbReference type="ARBA" id="ARBA00022840"/>
    </source>
</evidence>
<evidence type="ECO:0000256" key="1">
    <source>
        <dbReference type="ARBA" id="ARBA00005417"/>
    </source>
</evidence>